<evidence type="ECO:0008006" key="3">
    <source>
        <dbReference type="Google" id="ProtNLM"/>
    </source>
</evidence>
<gene>
    <name evidence="1" type="ORF">F0U60_37500</name>
</gene>
<sequence length="277" mass="30755">MQRPEIDRQLEALLVFPSIPGFGEHPLVPSASTNYSLIGTAFDYLLRFGLQRRVSFAMSREWVAEEGLRSLVARGYGHPARRLSQKTIDAATKAISEAKAACSEYCEHGEITNALLQSALRLAQIDALVRSGIKVKWFGVVDLKDMRELRRLMDLVPWQEFTPRKRCLLNPTFGRASTLVGGADADLLLDDTLIEIKTTKSGAFSKTYVKQLVGYYVLFLIGGIDGAEAEDDIAKIGVYAARYGRLVRIPVRSVVPPMALRSLTKLFQQGYPGEHHG</sequence>
<dbReference type="EMBL" id="CP043494">
    <property type="protein sequence ID" value="WNG49181.1"/>
    <property type="molecule type" value="Genomic_DNA"/>
</dbReference>
<keyword evidence="2" id="KW-1185">Reference proteome</keyword>
<dbReference type="Proteomes" id="UP001611383">
    <property type="component" value="Chromosome"/>
</dbReference>
<proteinExistence type="predicted"/>
<protein>
    <recommendedName>
        <fullName evidence="3">DUF4263 domain-containing protein</fullName>
    </recommendedName>
</protein>
<name>A0ABY9X1B3_9BACT</name>
<reference evidence="1 2" key="1">
    <citation type="submission" date="2019-08" db="EMBL/GenBank/DDBJ databases">
        <title>Archangium and Cystobacter genomes.</title>
        <authorList>
            <person name="Chen I.-C.K."/>
            <person name="Wielgoss S."/>
        </authorList>
    </citation>
    <scope>NUCLEOTIDE SEQUENCE [LARGE SCALE GENOMIC DNA]</scope>
    <source>
        <strain evidence="1 2">Cbm 6</strain>
    </source>
</reference>
<dbReference type="RefSeq" id="WP_395806857.1">
    <property type="nucleotide sequence ID" value="NZ_CP043494.1"/>
</dbReference>
<evidence type="ECO:0000313" key="1">
    <source>
        <dbReference type="EMBL" id="WNG49181.1"/>
    </source>
</evidence>
<accession>A0ABY9X1B3</accession>
<organism evidence="1 2">
    <name type="scientific">Archangium minus</name>
    <dbReference type="NCBI Taxonomy" id="83450"/>
    <lineage>
        <taxon>Bacteria</taxon>
        <taxon>Pseudomonadati</taxon>
        <taxon>Myxococcota</taxon>
        <taxon>Myxococcia</taxon>
        <taxon>Myxococcales</taxon>
        <taxon>Cystobacterineae</taxon>
        <taxon>Archangiaceae</taxon>
        <taxon>Archangium</taxon>
    </lineage>
</organism>
<evidence type="ECO:0000313" key="2">
    <source>
        <dbReference type="Proteomes" id="UP001611383"/>
    </source>
</evidence>